<dbReference type="SUPFAM" id="SSF52075">
    <property type="entry name" value="Outer arm dynein light chain 1"/>
    <property type="match status" value="1"/>
</dbReference>
<dbReference type="GO" id="GO:0005737">
    <property type="term" value="C:cytoplasm"/>
    <property type="evidence" value="ECO:0007669"/>
    <property type="project" value="TreeGrafter"/>
</dbReference>
<name>A0A1H3DED2_9PSED</name>
<dbReference type="InterPro" id="IPR029487">
    <property type="entry name" value="NEL_dom"/>
</dbReference>
<accession>A0A1H3DED2</accession>
<sequence>MPILLPPATTDSYQGRHIEHLKNALPDWLKDTTQVRINALKSATLPSAPPYPQAPSEAHQQLKQVIAEHRRAQNTLDKRLANINDLYAFAEPLLKAALLTGYGDIDVKNTYLRLYSDAALAWWTINVKQGVQSKTLSLLDAALGNFCADDRFVDFAFLSAQDSRGQQDILHFPHRRTGVRLNADTFKNICRNLDIGARYQASLRWHLGFDNPPVAAAVRDEAITTHKAALKGAAHLAQLKGDLRADALETLRGLIDENADVRLDGLPINSYNLSVLDCPLTGILLFMAKPTNGRLIAYVPGDPEHPVKEYPDPIAFVRELTRQLKGSPAQPTGTYQPFFSHFVPHQLRGQFFAQLNARLSQKAEQPTLQFRLQDITEDYQNRSDDPADNTLWRYLYRVQLNKFVNDARDMAVSTAYVDHLARWAWWDNLQQVLSDLLNVGLLLITPFVPLVGELMLAYTAYQVLDDVFEGIVDWSEGQRTEAAQHLLDVAQNLIQAGLFAGAGTLGEVIQLQRSPFVDGLHPVRVLNGQVKLWNPDLRPYARQDHGLPVDSQPSPSGLHQHHGKHLLALDGQHYEVLPDADTGEHRINHPTRADAYRPQVFLNGDGAILHEAEQPQTWDSTTLMRRLGHRVEGFTDQQLEHMRQASGTEEAVLRAMHLYHEPLPPLLAGTLRRFEAQAYPAIASEKIRTGRPLALAPSSDWFIQTVTELDGWPSDKAIEVFLNPDLSGHSIKVGNPDAAPGNTLPLSFDQMMSGQLPEHVLGFLDEAATRQLLGGDIAQSQRVQHLRNQLADHVLRWRRDFTDNVYQQVWEMTDDPQHLLVRQSFPHLDMALQTRLLSTASSTEHATMAEQRLPLRLHNQARELDVAAQSVQAFEGFYAAAPLPVATERMVLNTLKVHSDSFADLHLQIRAQTPTGTLRCEAGPVDATARRILVPTLRGYDLFDQAGTWLSSHTDLFEAILCTLPADKAQALGYQPGQGAPFKQWLMNQLASLAERRVVLAEPPTYRRADRETVQLLGGAGVSRCAEPPVETSDQDVRQTLQLLFPTLNEQRMELFIDSVPSQQLRSLLHELVDEKQRLHVELQTWKDSPTGQARGSQEDRAERSRRRHLATAVERCWGDRFAEHTDAYGHIQSGARLDLHGRPLPSTLPRLTANFEHVTALNLSNTEFSPAHRDFLKHFPTLRSLDLHANKLTDLPPALVHMRRLKELDLSGNDLTFSADDIRSLKKARRLERLELGNNPLVLSPDISLMPALRHLGLSRTAITEWPRGLFAHHRADDFVLNLRANPIDTLPNATAGTPNARVIARTRMDRNALTVEALTRYEHYRTAAGLDPNRLYEPMGNSDPWLLEADAQTRPIAKHVWNAVEQEHGSQGFFEVIRHLEPPDFFEQGEDSLRYANNRRAMTQRVWRLIRAAHEDNPLRERLFKISSFPGLCADAGAQIFNEMGIEVMASEALRYSQNAAECEEKLVTLAKGSARLKLLGKVVGEDIAQRVRPAAEGGLGQRFRSDVRNGEPGEVDEVDVHLAYQTDLAARLDLPWISSHMVYRATANVSEEQINHAYTQVLALSEGDGLVNQMLLEPYWEQYLRDSHDQAYRDNEQLYSTRFLQLDDLQTAQAQWARADELTAEKKALLRDTLRTLGEALQAPDSVVFADEPMSDEVYNGLLNDLGYKEKEWMRQLTRQALARDTGRSNRAS</sequence>
<evidence type="ECO:0000256" key="4">
    <source>
        <dbReference type="ARBA" id="ARBA00022737"/>
    </source>
</evidence>
<comment type="catalytic activity">
    <reaction evidence="1">
        <text>S-ubiquitinyl-[E2 ubiquitin-conjugating enzyme]-L-cysteine + [acceptor protein]-L-lysine = [E2 ubiquitin-conjugating enzyme]-L-cysteine + N(6)-ubiquitinyl-[acceptor protein]-L-lysine.</text>
        <dbReference type="EC" id="2.3.2.27"/>
    </reaction>
</comment>
<keyword evidence="6" id="KW-0964">Secreted</keyword>
<comment type="PTM">
    <text evidence="6">Ubiquitinated in the presence of host E1 ubiquitin-activating enzyme, E2 ubiquitin-conjugating enzyme and ubiquitin.</text>
</comment>
<dbReference type="GO" id="GO:0061630">
    <property type="term" value="F:ubiquitin protein ligase activity"/>
    <property type="evidence" value="ECO:0007669"/>
    <property type="project" value="UniProtKB-EC"/>
</dbReference>
<dbReference type="InterPro" id="IPR003591">
    <property type="entry name" value="Leu-rich_rpt_typical-subtyp"/>
</dbReference>
<evidence type="ECO:0000313" key="10">
    <source>
        <dbReference type="Proteomes" id="UP000182902"/>
    </source>
</evidence>
<dbReference type="GO" id="GO:0016567">
    <property type="term" value="P:protein ubiquitination"/>
    <property type="evidence" value="ECO:0007669"/>
    <property type="project" value="InterPro"/>
</dbReference>
<evidence type="ECO:0000256" key="2">
    <source>
        <dbReference type="ARBA" id="ARBA00012483"/>
    </source>
</evidence>
<dbReference type="GO" id="GO:0005576">
    <property type="term" value="C:extracellular region"/>
    <property type="evidence" value="ECO:0007669"/>
    <property type="project" value="UniProtKB-UniRule"/>
</dbReference>
<evidence type="ECO:0000256" key="1">
    <source>
        <dbReference type="ARBA" id="ARBA00000900"/>
    </source>
</evidence>
<organism evidence="9 10">
    <name type="scientific">Pseudomonas salomonii</name>
    <dbReference type="NCBI Taxonomy" id="191391"/>
    <lineage>
        <taxon>Bacteria</taxon>
        <taxon>Pseudomonadati</taxon>
        <taxon>Pseudomonadota</taxon>
        <taxon>Gammaproteobacteria</taxon>
        <taxon>Pseudomonadales</taxon>
        <taxon>Pseudomonadaceae</taxon>
        <taxon>Pseudomonas</taxon>
    </lineage>
</organism>
<dbReference type="RefSeq" id="WP_069786175.1">
    <property type="nucleotide sequence ID" value="NZ_FNOX01000001.1"/>
</dbReference>
<keyword evidence="6" id="KW-0808">Transferase</keyword>
<dbReference type="Gene3D" id="3.80.10.10">
    <property type="entry name" value="Ribonuclease Inhibitor"/>
    <property type="match status" value="1"/>
</dbReference>
<dbReference type="EMBL" id="FNOX01000001">
    <property type="protein sequence ID" value="SDX64872.1"/>
    <property type="molecule type" value="Genomic_DNA"/>
</dbReference>
<reference evidence="9 10" key="1">
    <citation type="submission" date="2016-10" db="EMBL/GenBank/DDBJ databases">
        <authorList>
            <person name="de Groot N.N."/>
        </authorList>
    </citation>
    <scope>NUCLEOTIDE SEQUENCE [LARGE SCALE GENOMIC DNA]</scope>
    <source>
        <strain evidence="9 10">ICMP 14252</strain>
    </source>
</reference>
<dbReference type="InterPro" id="IPR046673">
    <property type="entry name" value="ToxA_N"/>
</dbReference>
<keyword evidence="3" id="KW-0433">Leucine-rich repeat</keyword>
<evidence type="ECO:0000259" key="8">
    <source>
        <dbReference type="PROSITE" id="PS52053"/>
    </source>
</evidence>
<dbReference type="Pfam" id="PF14496">
    <property type="entry name" value="NEL"/>
    <property type="match status" value="1"/>
</dbReference>
<dbReference type="Proteomes" id="UP000182902">
    <property type="component" value="Unassembled WGS sequence"/>
</dbReference>
<dbReference type="InterPro" id="IPR050216">
    <property type="entry name" value="LRR_domain-containing"/>
</dbReference>
<proteinExistence type="inferred from homology"/>
<dbReference type="Pfam" id="PF13855">
    <property type="entry name" value="LRR_8"/>
    <property type="match status" value="1"/>
</dbReference>
<dbReference type="InterPro" id="IPR001611">
    <property type="entry name" value="Leu-rich_rpt"/>
</dbReference>
<evidence type="ECO:0000256" key="7">
    <source>
        <dbReference type="SAM" id="MobiDB-lite"/>
    </source>
</evidence>
<dbReference type="Gene3D" id="1.20.58.360">
    <property type="entry name" value="Shigella T3SS effector IpaH defines"/>
    <property type="match status" value="1"/>
</dbReference>
<evidence type="ECO:0000256" key="3">
    <source>
        <dbReference type="ARBA" id="ARBA00022614"/>
    </source>
</evidence>
<dbReference type="SMART" id="SM00369">
    <property type="entry name" value="LRR_TYP"/>
    <property type="match status" value="3"/>
</dbReference>
<feature type="domain" description="NEL" evidence="8">
    <location>
        <begin position="1339"/>
        <end position="1664"/>
    </location>
</feature>
<keyword evidence="6" id="KW-0832">Ubl conjugation</keyword>
<keyword evidence="5" id="KW-0843">Virulence</keyword>
<dbReference type="PANTHER" id="PTHR48051">
    <property type="match status" value="1"/>
</dbReference>
<dbReference type="PANTHER" id="PTHR48051:SF46">
    <property type="entry name" value="LEUCINE RICH REPEAT-CONTAINING DOMAIN PROTEIN"/>
    <property type="match status" value="1"/>
</dbReference>
<keyword evidence="4" id="KW-0677">Repeat</keyword>
<protein>
    <recommendedName>
        <fullName evidence="2">RING-type E3 ubiquitin transferase</fullName>
        <ecNumber evidence="2">2.3.2.27</ecNumber>
    </recommendedName>
</protein>
<keyword evidence="6" id="KW-1035">Host cytoplasm</keyword>
<gene>
    <name evidence="9" type="ORF">SAMN05216247_101546</name>
</gene>
<evidence type="ECO:0000256" key="5">
    <source>
        <dbReference type="ARBA" id="ARBA00023026"/>
    </source>
</evidence>
<evidence type="ECO:0000256" key="6">
    <source>
        <dbReference type="PROSITE-ProRule" id="PRU01398"/>
    </source>
</evidence>
<comment type="similarity">
    <text evidence="6">Belongs to the LRR-containing bacterial E3 ligase family.</text>
</comment>
<dbReference type="EC" id="2.3.2.27" evidence="2"/>
<evidence type="ECO:0000313" key="9">
    <source>
        <dbReference type="EMBL" id="SDX64872.1"/>
    </source>
</evidence>
<dbReference type="Pfam" id="PF20178">
    <property type="entry name" value="ToxA_N"/>
    <property type="match status" value="1"/>
</dbReference>
<dbReference type="PROSITE" id="PS51450">
    <property type="entry name" value="LRR"/>
    <property type="match status" value="1"/>
</dbReference>
<feature type="active site" description="Glycyl thioester intermediate" evidence="6">
    <location>
        <position position="1435"/>
    </location>
</feature>
<keyword evidence="6" id="KW-0833">Ubl conjugation pathway</keyword>
<dbReference type="InterPro" id="IPR032675">
    <property type="entry name" value="LRR_dom_sf"/>
</dbReference>
<dbReference type="PROSITE" id="PS52053">
    <property type="entry name" value="NEL"/>
    <property type="match status" value="1"/>
</dbReference>
<feature type="region of interest" description="Disordered" evidence="7">
    <location>
        <begin position="1084"/>
        <end position="1107"/>
    </location>
</feature>
<feature type="compositionally biased region" description="Polar residues" evidence="7">
    <location>
        <begin position="1086"/>
        <end position="1096"/>
    </location>
</feature>